<dbReference type="GO" id="GO:0010038">
    <property type="term" value="P:response to metal ion"/>
    <property type="evidence" value="ECO:0007669"/>
    <property type="project" value="InterPro"/>
</dbReference>
<evidence type="ECO:0000256" key="1">
    <source>
        <dbReference type="ARBA" id="ARBA00010169"/>
    </source>
</evidence>
<comment type="caution">
    <text evidence="2">The sequence shown here is derived from an EMBL/GenBank/DDBJ whole genome shotgun (WGS) entry which is preliminary data.</text>
</comment>
<evidence type="ECO:0000313" key="3">
    <source>
        <dbReference type="Proteomes" id="UP000535890"/>
    </source>
</evidence>
<dbReference type="GO" id="GO:0005507">
    <property type="term" value="F:copper ion binding"/>
    <property type="evidence" value="ECO:0007669"/>
    <property type="project" value="TreeGrafter"/>
</dbReference>
<dbReference type="InterPro" id="IPR011322">
    <property type="entry name" value="N-reg_PII-like_a/b"/>
</dbReference>
<dbReference type="InterPro" id="IPR015867">
    <property type="entry name" value="N-reg_PII/ATP_PRibTrfase_C"/>
</dbReference>
<protein>
    <submittedName>
        <fullName evidence="2">Periplasmic divalent cation tolerance protein</fullName>
    </submittedName>
</protein>
<dbReference type="RefSeq" id="WP_179795746.1">
    <property type="nucleotide sequence ID" value="NZ_BAABHP010000020.1"/>
</dbReference>
<dbReference type="Gene3D" id="3.30.70.120">
    <property type="match status" value="1"/>
</dbReference>
<name>A0A7Y9J8C2_9PSEU</name>
<dbReference type="PANTHER" id="PTHR23419">
    <property type="entry name" value="DIVALENT CATION TOLERANCE CUTA-RELATED"/>
    <property type="match status" value="1"/>
</dbReference>
<accession>A0A7Y9J8C2</accession>
<dbReference type="SUPFAM" id="SSF54913">
    <property type="entry name" value="GlnB-like"/>
    <property type="match status" value="1"/>
</dbReference>
<dbReference type="PANTHER" id="PTHR23419:SF8">
    <property type="entry name" value="FI09726P"/>
    <property type="match status" value="1"/>
</dbReference>
<dbReference type="Pfam" id="PF03091">
    <property type="entry name" value="CutA1"/>
    <property type="match status" value="1"/>
</dbReference>
<gene>
    <name evidence="2" type="ORF">BJ983_004376</name>
</gene>
<sequence>MARVSTHGREAHLLITTTDSDDEAGRLARGLVEARLAACVQIVGPVRSVFRWEGAVQVEPEYQLVVKTTRVAEVTDWIVEHHSYDVPEVIALPVVGGHETYLTWVADESSG</sequence>
<dbReference type="AlphaFoldDB" id="A0A7Y9J8C2"/>
<organism evidence="2 3">
    <name type="scientific">Actinomycetospora corticicola</name>
    <dbReference type="NCBI Taxonomy" id="663602"/>
    <lineage>
        <taxon>Bacteria</taxon>
        <taxon>Bacillati</taxon>
        <taxon>Actinomycetota</taxon>
        <taxon>Actinomycetes</taxon>
        <taxon>Pseudonocardiales</taxon>
        <taxon>Pseudonocardiaceae</taxon>
        <taxon>Actinomycetospora</taxon>
    </lineage>
</organism>
<reference evidence="2 3" key="1">
    <citation type="submission" date="2020-07" db="EMBL/GenBank/DDBJ databases">
        <title>Sequencing the genomes of 1000 actinobacteria strains.</title>
        <authorList>
            <person name="Klenk H.-P."/>
        </authorList>
    </citation>
    <scope>NUCLEOTIDE SEQUENCE [LARGE SCALE GENOMIC DNA]</scope>
    <source>
        <strain evidence="2 3">DSM 45772</strain>
    </source>
</reference>
<comment type="similarity">
    <text evidence="1">Belongs to the CutA family.</text>
</comment>
<keyword evidence="3" id="KW-1185">Reference proteome</keyword>
<dbReference type="InterPro" id="IPR004323">
    <property type="entry name" value="Ion_tolerance_CutA"/>
</dbReference>
<dbReference type="Proteomes" id="UP000535890">
    <property type="component" value="Unassembled WGS sequence"/>
</dbReference>
<evidence type="ECO:0000313" key="2">
    <source>
        <dbReference type="EMBL" id="NYD38274.1"/>
    </source>
</evidence>
<dbReference type="EMBL" id="JACCBN010000001">
    <property type="protein sequence ID" value="NYD38274.1"/>
    <property type="molecule type" value="Genomic_DNA"/>
</dbReference>
<proteinExistence type="inferred from homology"/>